<evidence type="ECO:0000313" key="3">
    <source>
        <dbReference type="Proteomes" id="UP001529510"/>
    </source>
</evidence>
<feature type="non-terminal residue" evidence="2">
    <location>
        <position position="58"/>
    </location>
</feature>
<sequence length="58" mass="6596">SKLRKRRLAEDSSDEDEGYKRGMTTRQKDAAASSSGMTISPSKRRRMATRNQPDLTYC</sequence>
<organism evidence="2 3">
    <name type="scientific">Cirrhinus mrigala</name>
    <name type="common">Mrigala</name>
    <dbReference type="NCBI Taxonomy" id="683832"/>
    <lineage>
        <taxon>Eukaryota</taxon>
        <taxon>Metazoa</taxon>
        <taxon>Chordata</taxon>
        <taxon>Craniata</taxon>
        <taxon>Vertebrata</taxon>
        <taxon>Euteleostomi</taxon>
        <taxon>Actinopterygii</taxon>
        <taxon>Neopterygii</taxon>
        <taxon>Teleostei</taxon>
        <taxon>Ostariophysi</taxon>
        <taxon>Cypriniformes</taxon>
        <taxon>Cyprinidae</taxon>
        <taxon>Labeoninae</taxon>
        <taxon>Labeonini</taxon>
        <taxon>Cirrhinus</taxon>
    </lineage>
</organism>
<protein>
    <submittedName>
        <fullName evidence="2">Uncharacterized protein</fullName>
    </submittedName>
</protein>
<feature type="compositionally biased region" description="Polar residues" evidence="1">
    <location>
        <begin position="49"/>
        <end position="58"/>
    </location>
</feature>
<accession>A0ABD0N9K0</accession>
<keyword evidence="3" id="KW-1185">Reference proteome</keyword>
<evidence type="ECO:0000313" key="2">
    <source>
        <dbReference type="EMBL" id="KAL0158750.1"/>
    </source>
</evidence>
<proteinExistence type="predicted"/>
<feature type="compositionally biased region" description="Polar residues" evidence="1">
    <location>
        <begin position="32"/>
        <end position="41"/>
    </location>
</feature>
<feature type="region of interest" description="Disordered" evidence="1">
    <location>
        <begin position="1"/>
        <end position="58"/>
    </location>
</feature>
<dbReference type="EMBL" id="JAMKFB020000023">
    <property type="protein sequence ID" value="KAL0158750.1"/>
    <property type="molecule type" value="Genomic_DNA"/>
</dbReference>
<gene>
    <name evidence="2" type="ORF">M9458_046826</name>
</gene>
<name>A0ABD0N9K0_CIRMR</name>
<dbReference type="Proteomes" id="UP001529510">
    <property type="component" value="Unassembled WGS sequence"/>
</dbReference>
<feature type="non-terminal residue" evidence="2">
    <location>
        <position position="1"/>
    </location>
</feature>
<reference evidence="2 3" key="1">
    <citation type="submission" date="2024-05" db="EMBL/GenBank/DDBJ databases">
        <title>Genome sequencing and assembly of Indian major carp, Cirrhinus mrigala (Hamilton, 1822).</title>
        <authorList>
            <person name="Mohindra V."/>
            <person name="Chowdhury L.M."/>
            <person name="Lal K."/>
            <person name="Jena J.K."/>
        </authorList>
    </citation>
    <scope>NUCLEOTIDE SEQUENCE [LARGE SCALE GENOMIC DNA]</scope>
    <source>
        <strain evidence="2">CM1030</strain>
        <tissue evidence="2">Blood</tissue>
    </source>
</reference>
<evidence type="ECO:0000256" key="1">
    <source>
        <dbReference type="SAM" id="MobiDB-lite"/>
    </source>
</evidence>
<dbReference type="AlphaFoldDB" id="A0ABD0N9K0"/>
<comment type="caution">
    <text evidence="2">The sequence shown here is derived from an EMBL/GenBank/DDBJ whole genome shotgun (WGS) entry which is preliminary data.</text>
</comment>